<comment type="caution">
    <text evidence="7">The sequence shown here is derived from an EMBL/GenBank/DDBJ whole genome shotgun (WGS) entry which is preliminary data.</text>
</comment>
<evidence type="ECO:0000256" key="2">
    <source>
        <dbReference type="ARBA" id="ARBA00022475"/>
    </source>
</evidence>
<dbReference type="AlphaFoldDB" id="A0A176RXB2"/>
<sequence>MIDFMTIGIILGLSAGLAPGPLLTLVISETLRHGIRAGVRVAVSPIFTDLPIIILTLAVLSQLSNFHKILGIITLIGGGVILFMGCVSMNPESPESEFSETEPKSLVKGILANALNPQPYLFWFSVGGPIMSRAMNQNVAAPFAFIGSF</sequence>
<evidence type="ECO:0000256" key="6">
    <source>
        <dbReference type="SAM" id="Phobius"/>
    </source>
</evidence>
<accession>A0A176RXB2</accession>
<evidence type="ECO:0000313" key="7">
    <source>
        <dbReference type="EMBL" id="OAD20364.1"/>
    </source>
</evidence>
<feature type="non-terminal residue" evidence="7">
    <location>
        <position position="149"/>
    </location>
</feature>
<dbReference type="Pfam" id="PF01810">
    <property type="entry name" value="LysE"/>
    <property type="match status" value="1"/>
</dbReference>
<feature type="transmembrane region" description="Helical" evidence="6">
    <location>
        <begin position="66"/>
        <end position="87"/>
    </location>
</feature>
<proteinExistence type="predicted"/>
<dbReference type="PANTHER" id="PTHR38825:SF1">
    <property type="entry name" value="TRANSPORTER, LYSE FAMILY"/>
    <property type="match status" value="1"/>
</dbReference>
<dbReference type="GO" id="GO:0005886">
    <property type="term" value="C:plasma membrane"/>
    <property type="evidence" value="ECO:0007669"/>
    <property type="project" value="UniProtKB-SubCell"/>
</dbReference>
<dbReference type="PANTHER" id="PTHR38825">
    <property type="entry name" value="LYSINE EXPORTER PROTEIN (LYSE/YGGA)"/>
    <property type="match status" value="1"/>
</dbReference>
<dbReference type="GO" id="GO:0006865">
    <property type="term" value="P:amino acid transport"/>
    <property type="evidence" value="ECO:0007669"/>
    <property type="project" value="InterPro"/>
</dbReference>
<keyword evidence="8" id="KW-1185">Reference proteome</keyword>
<comment type="subcellular location">
    <subcellularLocation>
        <location evidence="1">Cell membrane</location>
        <topology evidence="1">Multi-pass membrane protein</topology>
    </subcellularLocation>
</comment>
<dbReference type="Proteomes" id="UP000076962">
    <property type="component" value="Unassembled WGS sequence"/>
</dbReference>
<dbReference type="EMBL" id="LUTY01002436">
    <property type="protein sequence ID" value="OAD20364.1"/>
    <property type="molecule type" value="Genomic_DNA"/>
</dbReference>
<evidence type="ECO:0000256" key="1">
    <source>
        <dbReference type="ARBA" id="ARBA00004651"/>
    </source>
</evidence>
<gene>
    <name evidence="7" type="ORF">THIOM_003941</name>
</gene>
<keyword evidence="5 6" id="KW-0472">Membrane</keyword>
<keyword evidence="2" id="KW-1003">Cell membrane</keyword>
<evidence type="ECO:0000256" key="4">
    <source>
        <dbReference type="ARBA" id="ARBA00022989"/>
    </source>
</evidence>
<keyword evidence="3 6" id="KW-0812">Transmembrane</keyword>
<feature type="transmembrane region" description="Helical" evidence="6">
    <location>
        <begin position="6"/>
        <end position="27"/>
    </location>
</feature>
<name>A0A176RXB2_9GAMM</name>
<evidence type="ECO:0000313" key="8">
    <source>
        <dbReference type="Proteomes" id="UP000076962"/>
    </source>
</evidence>
<evidence type="ECO:0000256" key="3">
    <source>
        <dbReference type="ARBA" id="ARBA00022692"/>
    </source>
</evidence>
<dbReference type="InterPro" id="IPR001123">
    <property type="entry name" value="LeuE-type"/>
</dbReference>
<keyword evidence="4 6" id="KW-1133">Transmembrane helix</keyword>
<feature type="transmembrane region" description="Helical" evidence="6">
    <location>
        <begin position="39"/>
        <end position="60"/>
    </location>
</feature>
<evidence type="ECO:0000256" key="5">
    <source>
        <dbReference type="ARBA" id="ARBA00023136"/>
    </source>
</evidence>
<organism evidence="7 8">
    <name type="scientific">Candidatus Thiomargarita nelsonii</name>
    <dbReference type="NCBI Taxonomy" id="1003181"/>
    <lineage>
        <taxon>Bacteria</taxon>
        <taxon>Pseudomonadati</taxon>
        <taxon>Pseudomonadota</taxon>
        <taxon>Gammaproteobacteria</taxon>
        <taxon>Thiotrichales</taxon>
        <taxon>Thiotrichaceae</taxon>
        <taxon>Thiomargarita</taxon>
    </lineage>
</organism>
<reference evidence="7 8" key="1">
    <citation type="submission" date="2016-05" db="EMBL/GenBank/DDBJ databases">
        <title>Single-cell genome of chain-forming Candidatus Thiomargarita nelsonii and comparison to other large sulfur-oxidizing bacteria.</title>
        <authorList>
            <person name="Winkel M."/>
            <person name="Salman V."/>
            <person name="Woyke T."/>
            <person name="Schulz-Vogt H."/>
            <person name="Richter M."/>
            <person name="Flood B."/>
            <person name="Bailey J."/>
            <person name="Amann R."/>
            <person name="Mussmann M."/>
        </authorList>
    </citation>
    <scope>NUCLEOTIDE SEQUENCE [LARGE SCALE GENOMIC DNA]</scope>
    <source>
        <strain evidence="7 8">THI036</strain>
    </source>
</reference>
<protein>
    <submittedName>
        <fullName evidence="7">Lysine exporter protein (LYSE/YGGA)</fullName>
    </submittedName>
</protein>